<name>A0ABR2WHI3_9FUNG</name>
<evidence type="ECO:0000313" key="3">
    <source>
        <dbReference type="Proteomes" id="UP001479436"/>
    </source>
</evidence>
<keyword evidence="3" id="KW-1185">Reference proteome</keyword>
<dbReference type="Gene3D" id="1.10.1280.10">
    <property type="entry name" value="Di-copper center containing domain from catechol oxidase"/>
    <property type="match status" value="1"/>
</dbReference>
<comment type="caution">
    <text evidence="2">The sequence shown here is derived from an EMBL/GenBank/DDBJ whole genome shotgun (WGS) entry which is preliminary data.</text>
</comment>
<reference evidence="2 3" key="1">
    <citation type="submission" date="2023-04" db="EMBL/GenBank/DDBJ databases">
        <title>Genome of Basidiobolus ranarum AG-B5.</title>
        <authorList>
            <person name="Stajich J.E."/>
            <person name="Carter-House D."/>
            <person name="Gryganskyi A."/>
        </authorList>
    </citation>
    <scope>NUCLEOTIDE SEQUENCE [LARGE SCALE GENOMIC DNA]</scope>
    <source>
        <strain evidence="2 3">AG-B5</strain>
    </source>
</reference>
<sequence>MHQAINGDMVNFFSPNDPVFYLHHGFVDKNWALWQAKVPQNYRDYGGSNTIGGTHSRESDLLVPFGVPVHSMFDHRGPGLCFIYSNSPSDELRQVDFSRPQDWSGAAADVGRVTTNPFKPLSYQDKFGGPNLNDRLHKKNLRIPFGLSSEWAGMMFLNVSEVRELESINAEYVNGLNGQGYISPVCLSQLQSSIERCKEMGKAYKSSYGDIKRPDNQMYPCDKAFPICAFIPLMEESIRTQVPISEVEAAANKASVANPYGNGLVRAAGAYMSSSVDYY</sequence>
<dbReference type="InterPro" id="IPR008922">
    <property type="entry name" value="Di-copper_centre_dom_sf"/>
</dbReference>
<gene>
    <name evidence="2" type="ORF">K7432_014510</name>
</gene>
<evidence type="ECO:0000259" key="1">
    <source>
        <dbReference type="PROSITE" id="PS00498"/>
    </source>
</evidence>
<organism evidence="2 3">
    <name type="scientific">Basidiobolus ranarum</name>
    <dbReference type="NCBI Taxonomy" id="34480"/>
    <lineage>
        <taxon>Eukaryota</taxon>
        <taxon>Fungi</taxon>
        <taxon>Fungi incertae sedis</taxon>
        <taxon>Zoopagomycota</taxon>
        <taxon>Entomophthoromycotina</taxon>
        <taxon>Basidiobolomycetes</taxon>
        <taxon>Basidiobolales</taxon>
        <taxon>Basidiobolaceae</taxon>
        <taxon>Basidiobolus</taxon>
    </lineage>
</organism>
<evidence type="ECO:0000313" key="2">
    <source>
        <dbReference type="EMBL" id="KAK9760960.1"/>
    </source>
</evidence>
<accession>A0ABR2WHI3</accession>
<dbReference type="PROSITE" id="PS00498">
    <property type="entry name" value="TYROSINASE_2"/>
    <property type="match status" value="1"/>
</dbReference>
<protein>
    <recommendedName>
        <fullName evidence="1">Tyrosinase copper-binding domain-containing protein</fullName>
    </recommendedName>
</protein>
<dbReference type="Proteomes" id="UP001479436">
    <property type="component" value="Unassembled WGS sequence"/>
</dbReference>
<dbReference type="SUPFAM" id="SSF48056">
    <property type="entry name" value="Di-copper centre-containing domain"/>
    <property type="match status" value="1"/>
</dbReference>
<feature type="domain" description="Tyrosinase copper-binding" evidence="1">
    <location>
        <begin position="17"/>
        <end position="28"/>
    </location>
</feature>
<proteinExistence type="predicted"/>
<dbReference type="InterPro" id="IPR002227">
    <property type="entry name" value="Tyrosinase_Cu-bd"/>
</dbReference>
<dbReference type="EMBL" id="JASJQH010001671">
    <property type="protein sequence ID" value="KAK9760960.1"/>
    <property type="molecule type" value="Genomic_DNA"/>
</dbReference>
<dbReference type="Pfam" id="PF00264">
    <property type="entry name" value="Tyrosinase"/>
    <property type="match status" value="1"/>
</dbReference>